<feature type="transmembrane region" description="Helical" evidence="6">
    <location>
        <begin position="12"/>
        <end position="39"/>
    </location>
</feature>
<evidence type="ECO:0000256" key="5">
    <source>
        <dbReference type="ARBA" id="ARBA00023136"/>
    </source>
</evidence>
<evidence type="ECO:0000256" key="3">
    <source>
        <dbReference type="ARBA" id="ARBA00022692"/>
    </source>
</evidence>
<dbReference type="EMBL" id="AP028679">
    <property type="protein sequence ID" value="BEQ15381.1"/>
    <property type="molecule type" value="Genomic_DNA"/>
</dbReference>
<keyword evidence="2" id="KW-1003">Cell membrane</keyword>
<keyword evidence="3 6" id="KW-0812">Transmembrane</keyword>
<evidence type="ECO:0000256" key="6">
    <source>
        <dbReference type="SAM" id="Phobius"/>
    </source>
</evidence>
<keyword evidence="5 6" id="KW-0472">Membrane</keyword>
<keyword evidence="4 6" id="KW-1133">Transmembrane helix</keyword>
<protein>
    <submittedName>
        <fullName evidence="7">Lysine transporter LysE</fullName>
    </submittedName>
</protein>
<proteinExistence type="predicted"/>
<reference evidence="8" key="1">
    <citation type="journal article" date="2023" name="Arch. Microbiol.">
        <title>Desulfoferula mesophilus gen. nov. sp. nov., a mesophilic sulfate-reducing bacterium isolated from a brackish lake sediment.</title>
        <authorList>
            <person name="Watanabe T."/>
            <person name="Yabe T."/>
            <person name="Tsuji J.M."/>
            <person name="Fukui M."/>
        </authorList>
    </citation>
    <scope>NUCLEOTIDE SEQUENCE [LARGE SCALE GENOMIC DNA]</scope>
    <source>
        <strain evidence="8">12FAK</strain>
    </source>
</reference>
<dbReference type="PANTHER" id="PTHR38825:SF1">
    <property type="entry name" value="TRANSPORTER, LYSE FAMILY"/>
    <property type="match status" value="1"/>
</dbReference>
<sequence>MNALPDPGTLGAWGLLFTSFVIGLSGAVMPGPVLASTVSHAARQGMKAGPLVVLGHAILEAALLIALVLGLGPLLTRSGVAGAIGGIGALILLWLAWGMFRSLPSLTLSVEPGDMRAAGPVRDGFLLSLANPYWSLWWATVGLSLTTMALETPLGRWGLGVFYLGHISSDLAWFWFVALLVAKGRRFINDHAYRWLVGCCAGFLVLFALYFAWFAWERLSSL</sequence>
<evidence type="ECO:0000313" key="8">
    <source>
        <dbReference type="Proteomes" id="UP001366166"/>
    </source>
</evidence>
<feature type="transmembrane region" description="Helical" evidence="6">
    <location>
        <begin position="193"/>
        <end position="216"/>
    </location>
</feature>
<evidence type="ECO:0000256" key="1">
    <source>
        <dbReference type="ARBA" id="ARBA00004651"/>
    </source>
</evidence>
<dbReference type="Pfam" id="PF01810">
    <property type="entry name" value="LysE"/>
    <property type="match status" value="1"/>
</dbReference>
<keyword evidence="8" id="KW-1185">Reference proteome</keyword>
<dbReference type="GO" id="GO:0006865">
    <property type="term" value="P:amino acid transport"/>
    <property type="evidence" value="ECO:0007669"/>
    <property type="project" value="InterPro"/>
</dbReference>
<evidence type="ECO:0000313" key="7">
    <source>
        <dbReference type="EMBL" id="BEQ15381.1"/>
    </source>
</evidence>
<feature type="transmembrane region" description="Helical" evidence="6">
    <location>
        <begin position="80"/>
        <end position="100"/>
    </location>
</feature>
<dbReference type="GO" id="GO:0005886">
    <property type="term" value="C:plasma membrane"/>
    <property type="evidence" value="ECO:0007669"/>
    <property type="project" value="UniProtKB-SubCell"/>
</dbReference>
<feature type="transmembrane region" description="Helical" evidence="6">
    <location>
        <begin position="160"/>
        <end position="181"/>
    </location>
</feature>
<accession>A0AAU9EYC5</accession>
<dbReference type="AlphaFoldDB" id="A0AAU9EYC5"/>
<dbReference type="InterPro" id="IPR001123">
    <property type="entry name" value="LeuE-type"/>
</dbReference>
<evidence type="ECO:0000256" key="4">
    <source>
        <dbReference type="ARBA" id="ARBA00022989"/>
    </source>
</evidence>
<feature type="transmembrane region" description="Helical" evidence="6">
    <location>
        <begin position="51"/>
        <end position="74"/>
    </location>
</feature>
<name>A0AAU9EYC5_9BACT</name>
<comment type="subcellular location">
    <subcellularLocation>
        <location evidence="1">Cell membrane</location>
        <topology evidence="1">Multi-pass membrane protein</topology>
    </subcellularLocation>
</comment>
<evidence type="ECO:0000256" key="2">
    <source>
        <dbReference type="ARBA" id="ARBA00022475"/>
    </source>
</evidence>
<dbReference type="RefSeq" id="WP_338599702.1">
    <property type="nucleotide sequence ID" value="NZ_AP028679.1"/>
</dbReference>
<gene>
    <name evidence="7" type="ORF">FAK_24470</name>
</gene>
<organism evidence="7 8">
    <name type="scientific">Desulfoferula mesophila</name>
    <dbReference type="NCBI Taxonomy" id="3058419"/>
    <lineage>
        <taxon>Bacteria</taxon>
        <taxon>Pseudomonadati</taxon>
        <taxon>Thermodesulfobacteriota</taxon>
        <taxon>Desulfarculia</taxon>
        <taxon>Desulfarculales</taxon>
        <taxon>Desulfarculaceae</taxon>
        <taxon>Desulfoferula</taxon>
    </lineage>
</organism>
<dbReference type="KEGG" id="dmp:FAK_24470"/>
<dbReference type="Proteomes" id="UP001366166">
    <property type="component" value="Chromosome"/>
</dbReference>
<dbReference type="PANTHER" id="PTHR38825">
    <property type="entry name" value="LYSINE EXPORTER PROTEIN (LYSE/YGGA)"/>
    <property type="match status" value="1"/>
</dbReference>